<dbReference type="InterPro" id="IPR053157">
    <property type="entry name" value="Sterol_Uptake_Regulator"/>
</dbReference>
<dbReference type="Proteomes" id="UP000247810">
    <property type="component" value="Unassembled WGS sequence"/>
</dbReference>
<dbReference type="PANTHER" id="PTHR47784:SF5">
    <property type="entry name" value="STEROL UPTAKE CONTROL PROTEIN 2"/>
    <property type="match status" value="1"/>
</dbReference>
<accession>A0A319DSS9</accession>
<gene>
    <name evidence="1" type="ORF">BO71DRAFT_409441</name>
</gene>
<reference evidence="1 2" key="1">
    <citation type="submission" date="2018-02" db="EMBL/GenBank/DDBJ databases">
        <title>The genomes of Aspergillus section Nigri reveals drivers in fungal speciation.</title>
        <authorList>
            <consortium name="DOE Joint Genome Institute"/>
            <person name="Vesth T.C."/>
            <person name="Nybo J."/>
            <person name="Theobald S."/>
            <person name="Brandl J."/>
            <person name="Frisvad J.C."/>
            <person name="Nielsen K.F."/>
            <person name="Lyhne E.K."/>
            <person name="Kogle M.E."/>
            <person name="Kuo A."/>
            <person name="Riley R."/>
            <person name="Clum A."/>
            <person name="Nolan M."/>
            <person name="Lipzen A."/>
            <person name="Salamov A."/>
            <person name="Henrissat B."/>
            <person name="Wiebenga A."/>
            <person name="De vries R.P."/>
            <person name="Grigoriev I.V."/>
            <person name="Mortensen U.H."/>
            <person name="Andersen M.R."/>
            <person name="Baker S.E."/>
        </authorList>
    </citation>
    <scope>NUCLEOTIDE SEQUENCE [LARGE SCALE GENOMIC DNA]</scope>
    <source>
        <strain evidence="1 2">CBS 707.79</strain>
    </source>
</reference>
<sequence>MAVGKYVTSLSAESEVKWTLFRVGGLTNREQNPVETTFLGSGKDAMWISRPSVARWVLDEAVKENFSPGMSDIFQNYAVQLGLCHGFLMDSLLAFTCLHKAAEGAGSESNHLPIIGDAFRYQDRALPAFRAELEQISSSNCEALLLCSMIMMACAAISPSFDTSNDSEPERNSKPLHPSLTSIFFFAKGIHSVIDRARPWLDESPLKPAIQLYPQEYWATSPPEGNIIPFELRKICDATSVETQETCRRAIRMLENCSARDESMALAWVVEVGEGFMSRVQEKEPIALLVYICWGALIGCSKELWWARLAGQTVVKRLASIVPTTSEEEIIILNWAREKVAI</sequence>
<dbReference type="GO" id="GO:0001228">
    <property type="term" value="F:DNA-binding transcription activator activity, RNA polymerase II-specific"/>
    <property type="evidence" value="ECO:0007669"/>
    <property type="project" value="TreeGrafter"/>
</dbReference>
<proteinExistence type="predicted"/>
<organism evidence="1 2">
    <name type="scientific">Aspergillus ellipticus CBS 707.79</name>
    <dbReference type="NCBI Taxonomy" id="1448320"/>
    <lineage>
        <taxon>Eukaryota</taxon>
        <taxon>Fungi</taxon>
        <taxon>Dikarya</taxon>
        <taxon>Ascomycota</taxon>
        <taxon>Pezizomycotina</taxon>
        <taxon>Eurotiomycetes</taxon>
        <taxon>Eurotiomycetidae</taxon>
        <taxon>Eurotiales</taxon>
        <taxon>Aspergillaceae</taxon>
        <taxon>Aspergillus</taxon>
        <taxon>Aspergillus subgen. Circumdati</taxon>
    </lineage>
</organism>
<protein>
    <submittedName>
        <fullName evidence="1">Uncharacterized protein</fullName>
    </submittedName>
</protein>
<dbReference type="AlphaFoldDB" id="A0A319DSS9"/>
<dbReference type="EMBL" id="KZ825873">
    <property type="protein sequence ID" value="PYH94373.1"/>
    <property type="molecule type" value="Genomic_DNA"/>
</dbReference>
<dbReference type="OrthoDB" id="10254221at2759"/>
<dbReference type="VEuPathDB" id="FungiDB:BO71DRAFT_409441"/>
<keyword evidence="2" id="KW-1185">Reference proteome</keyword>
<evidence type="ECO:0000313" key="2">
    <source>
        <dbReference type="Proteomes" id="UP000247810"/>
    </source>
</evidence>
<dbReference type="PANTHER" id="PTHR47784">
    <property type="entry name" value="STEROL UPTAKE CONTROL PROTEIN 2"/>
    <property type="match status" value="1"/>
</dbReference>
<evidence type="ECO:0000313" key="1">
    <source>
        <dbReference type="EMBL" id="PYH94373.1"/>
    </source>
</evidence>
<name>A0A319DSS9_9EURO</name>
<dbReference type="STRING" id="1448320.A0A319DSS9"/>